<proteinExistence type="predicted"/>
<name>A0A1H3TB22_9BACT</name>
<dbReference type="EMBL" id="FNQC01000016">
    <property type="protein sequence ID" value="SDZ47503.1"/>
    <property type="molecule type" value="Genomic_DNA"/>
</dbReference>
<organism evidence="1 2">
    <name type="scientific">Rhodonellum ikkaensis</name>
    <dbReference type="NCBI Taxonomy" id="336829"/>
    <lineage>
        <taxon>Bacteria</taxon>
        <taxon>Pseudomonadati</taxon>
        <taxon>Bacteroidota</taxon>
        <taxon>Cytophagia</taxon>
        <taxon>Cytophagales</taxon>
        <taxon>Cytophagaceae</taxon>
        <taxon>Rhodonellum</taxon>
    </lineage>
</organism>
<evidence type="ECO:0000313" key="1">
    <source>
        <dbReference type="EMBL" id="SDZ47503.1"/>
    </source>
</evidence>
<keyword evidence="2" id="KW-1185">Reference proteome</keyword>
<evidence type="ECO:0000313" key="2">
    <source>
        <dbReference type="Proteomes" id="UP000199663"/>
    </source>
</evidence>
<dbReference type="NCBIfam" id="TIGR03780">
    <property type="entry name" value="Bac_Flav_CT_N"/>
    <property type="match status" value="1"/>
</dbReference>
<accession>A0A1H3TB22</accession>
<comment type="caution">
    <text evidence="1">The sequence shown here is derived from an EMBL/GenBank/DDBJ whole genome shotgun (WGS) entry which is preliminary data.</text>
</comment>
<protein>
    <submittedName>
        <fullName evidence="1">Bacteroides conjugative transposon TraN protein</fullName>
    </submittedName>
</protein>
<dbReference type="Pfam" id="PF13595">
    <property type="entry name" value="DUF4138"/>
    <property type="match status" value="1"/>
</dbReference>
<dbReference type="RefSeq" id="WP_026333827.1">
    <property type="nucleotide sequence ID" value="NZ_FNQC01000016.1"/>
</dbReference>
<dbReference type="InterPro" id="IPR022298">
    <property type="entry name" value="Conjug_transposon_TraN"/>
</dbReference>
<reference evidence="1 2" key="1">
    <citation type="submission" date="2016-10" db="EMBL/GenBank/DDBJ databases">
        <authorList>
            <person name="Varghese N."/>
            <person name="Submissions S."/>
        </authorList>
    </citation>
    <scope>NUCLEOTIDE SEQUENCE [LARGE SCALE GENOMIC DNA]</scope>
    <source>
        <strain evidence="1 2">DSM 17997</strain>
    </source>
</reference>
<dbReference type="Proteomes" id="UP000199663">
    <property type="component" value="Unassembled WGS sequence"/>
</dbReference>
<gene>
    <name evidence="1" type="ORF">SAMN05444412_11653</name>
</gene>
<sequence length="280" mass="32435">MKRIILLLFFLSASQMNLFGQKMEGALLRNDLQRVYIHEDISLHFISPEPIRYVDISTKKLVGNIPIENVFRIKALKDSVEVFNGYNRSLGIITIIGEKFIAQYDLWYASGSNPLETQIEILPKNTNPLDIGATPLSKNDLRQFSIEAYKKKKSKHNIYSSKYGISGRVNNIYTFEDYVFLDITYTNRTNLKFEIDQVRFKIADKRITKATNVQAIEIEPVYQLFDQKEFKGKHRNIYALRKFSFPNNKILSIELTESQISGRTLLLQIDYSDLLTADTL</sequence>